<dbReference type="EMBL" id="UINC01167474">
    <property type="protein sequence ID" value="SVD70009.1"/>
    <property type="molecule type" value="Genomic_DNA"/>
</dbReference>
<reference evidence="1" key="1">
    <citation type="submission" date="2018-05" db="EMBL/GenBank/DDBJ databases">
        <authorList>
            <person name="Lanie J.A."/>
            <person name="Ng W.-L."/>
            <person name="Kazmierczak K.M."/>
            <person name="Andrzejewski T.M."/>
            <person name="Davidsen T.M."/>
            <person name="Wayne K.J."/>
            <person name="Tettelin H."/>
            <person name="Glass J.I."/>
            <person name="Rusch D."/>
            <person name="Podicherti R."/>
            <person name="Tsui H.-C.T."/>
            <person name="Winkler M.E."/>
        </authorList>
    </citation>
    <scope>NUCLEOTIDE SEQUENCE</scope>
</reference>
<name>A0A382XGP0_9ZZZZ</name>
<protein>
    <submittedName>
        <fullName evidence="1">Uncharacterized protein</fullName>
    </submittedName>
</protein>
<organism evidence="1">
    <name type="scientific">marine metagenome</name>
    <dbReference type="NCBI Taxonomy" id="408172"/>
    <lineage>
        <taxon>unclassified sequences</taxon>
        <taxon>metagenomes</taxon>
        <taxon>ecological metagenomes</taxon>
    </lineage>
</organism>
<proteinExistence type="predicted"/>
<dbReference type="InterPro" id="IPR016162">
    <property type="entry name" value="Ald_DH_N"/>
</dbReference>
<sequence length="112" mass="12087">MEGNLTGTIYSASDGTDDIAYGRVASILRRKVGRLINDKMPTGVAVSSAMNHGGPFPATGHPSFTSVGIPAAITRFSQLQCFDNVSSNHLPVELQDENPLGIWRFIDGEWTH</sequence>
<dbReference type="AlphaFoldDB" id="A0A382XGP0"/>
<accession>A0A382XGP0</accession>
<evidence type="ECO:0000313" key="1">
    <source>
        <dbReference type="EMBL" id="SVD70009.1"/>
    </source>
</evidence>
<dbReference type="Gene3D" id="3.40.605.10">
    <property type="entry name" value="Aldehyde Dehydrogenase, Chain A, domain 1"/>
    <property type="match status" value="1"/>
</dbReference>
<dbReference type="GO" id="GO:0016491">
    <property type="term" value="F:oxidoreductase activity"/>
    <property type="evidence" value="ECO:0007669"/>
    <property type="project" value="InterPro"/>
</dbReference>
<gene>
    <name evidence="1" type="ORF">METZ01_LOCUS422863</name>
</gene>